<proteinExistence type="predicted"/>
<name>A0AAE5VMC8_9HYPH</name>
<protein>
    <submittedName>
        <fullName evidence="1">Uncharacterized protein</fullName>
    </submittedName>
</protein>
<reference evidence="1 2" key="1">
    <citation type="journal article" date="2018" name="Syst. Appl. Microbiol.">
        <title>Agrobacterium rosae sp. nov., isolated from galls on different agricultural crops.</title>
        <authorList>
            <person name="Kuzmanovic N."/>
            <person name="Pulawska J."/>
            <person name="Smalla K."/>
            <person name="Nesme X."/>
        </authorList>
    </citation>
    <scope>NUCLEOTIDE SEQUENCE [LARGE SCALE GENOMIC DNA]</scope>
    <source>
        <strain evidence="1 2">NCPPB 1650</strain>
    </source>
</reference>
<evidence type="ECO:0000313" key="1">
    <source>
        <dbReference type="EMBL" id="POO48868.1"/>
    </source>
</evidence>
<sequence length="77" mass="8831">MRVKMEPEKIEALWRALQGPLSKSSVIPRSIEDIQEVLNESMAETIVYEDARSMEEILKMFETLGIFRATMEGLRSA</sequence>
<dbReference type="EMBL" id="NXEJ01000012">
    <property type="protein sequence ID" value="POO48868.1"/>
    <property type="molecule type" value="Genomic_DNA"/>
</dbReference>
<dbReference type="Proteomes" id="UP000237447">
    <property type="component" value="Unassembled WGS sequence"/>
</dbReference>
<accession>A0AAE5VMC8</accession>
<organism evidence="1 2">
    <name type="scientific">Agrobacterium rosae</name>
    <dbReference type="NCBI Taxonomy" id="1972867"/>
    <lineage>
        <taxon>Bacteria</taxon>
        <taxon>Pseudomonadati</taxon>
        <taxon>Pseudomonadota</taxon>
        <taxon>Alphaproteobacteria</taxon>
        <taxon>Hyphomicrobiales</taxon>
        <taxon>Rhizobiaceae</taxon>
        <taxon>Rhizobium/Agrobacterium group</taxon>
        <taxon>Agrobacterium</taxon>
    </lineage>
</organism>
<dbReference type="AlphaFoldDB" id="A0AAE5VMC8"/>
<evidence type="ECO:0000313" key="2">
    <source>
        <dbReference type="Proteomes" id="UP000237447"/>
    </source>
</evidence>
<gene>
    <name evidence="1" type="ORF">CPJ18_23110</name>
</gene>
<comment type="caution">
    <text evidence="1">The sequence shown here is derived from an EMBL/GenBank/DDBJ whole genome shotgun (WGS) entry which is preliminary data.</text>
</comment>